<proteinExistence type="predicted"/>
<dbReference type="Proteomes" id="UP000318138">
    <property type="component" value="Chromosome"/>
</dbReference>
<dbReference type="KEGG" id="psua:FLK61_23270"/>
<keyword evidence="2" id="KW-1185">Reference proteome</keyword>
<dbReference type="AlphaFoldDB" id="A0A859FA22"/>
<name>A0A859FA22_9BACI</name>
<protein>
    <submittedName>
        <fullName evidence="1">Uncharacterized protein</fullName>
    </submittedName>
</protein>
<dbReference type="RefSeq" id="WP_176007762.1">
    <property type="nucleotide sequence ID" value="NZ_CP041372.2"/>
</dbReference>
<gene>
    <name evidence="1" type="ORF">FLK61_23270</name>
</gene>
<organism evidence="1 2">
    <name type="scientific">Paenalkalicoccus suaedae</name>
    <dbReference type="NCBI Taxonomy" id="2592382"/>
    <lineage>
        <taxon>Bacteria</taxon>
        <taxon>Bacillati</taxon>
        <taxon>Bacillota</taxon>
        <taxon>Bacilli</taxon>
        <taxon>Bacillales</taxon>
        <taxon>Bacillaceae</taxon>
        <taxon>Paenalkalicoccus</taxon>
    </lineage>
</organism>
<evidence type="ECO:0000313" key="1">
    <source>
        <dbReference type="EMBL" id="QKS69720.1"/>
    </source>
</evidence>
<dbReference type="PROSITE" id="PS51257">
    <property type="entry name" value="PROKAR_LIPOPROTEIN"/>
    <property type="match status" value="1"/>
</dbReference>
<sequence>MRVKMMLIIIAMLTVACQSPSISTDVVATIDGEEITEEEVYVHRFDYSHEHRESIIRYYVEELVVVEEAEAQGFQIEAGGAAELGLIEPNSAAIAERAEYLGIEEEEYIDAYFEPAIYRHELVSTFALENIEIVEGDQAATDLAAREYIEALVAEREIGYMYK</sequence>
<evidence type="ECO:0000313" key="2">
    <source>
        <dbReference type="Proteomes" id="UP000318138"/>
    </source>
</evidence>
<accession>A0A859FA22</accession>
<reference evidence="2" key="1">
    <citation type="submission" date="2019-07" db="EMBL/GenBank/DDBJ databases">
        <title>Bacillus alkalisoli sp. nov. isolated from saline soil.</title>
        <authorList>
            <person name="Sun J.-Q."/>
            <person name="Xu L."/>
        </authorList>
    </citation>
    <scope>NUCLEOTIDE SEQUENCE [LARGE SCALE GENOMIC DNA]</scope>
    <source>
        <strain evidence="2">M4U3P1</strain>
    </source>
</reference>
<dbReference type="EMBL" id="CP041372">
    <property type="protein sequence ID" value="QKS69720.1"/>
    <property type="molecule type" value="Genomic_DNA"/>
</dbReference>